<dbReference type="InterPro" id="IPR019587">
    <property type="entry name" value="Polyketide_cyclase/dehydratase"/>
</dbReference>
<dbReference type="InterPro" id="IPR023393">
    <property type="entry name" value="START-like_dom_sf"/>
</dbReference>
<organism evidence="1 2">
    <name type="scientific">Nonomuraea endophytica</name>
    <dbReference type="NCBI Taxonomy" id="714136"/>
    <lineage>
        <taxon>Bacteria</taxon>
        <taxon>Bacillati</taxon>
        <taxon>Actinomycetota</taxon>
        <taxon>Actinomycetes</taxon>
        <taxon>Streptosporangiales</taxon>
        <taxon>Streptosporangiaceae</taxon>
        <taxon>Nonomuraea</taxon>
    </lineage>
</organism>
<sequence length="147" mass="16181">MITAIDTEAAVVVRLDTVIDAPLERVWRLHTDVNGWPAWQRDITTASAHSPLIPGAVFHWSTFGLDITSTVHQAEPLARILWGGPAHGIDGLHLWTFREEAGAVHVHTEESWDGAAIRADVEGMRAALEGSLTTWLRHLKEATEKAP</sequence>
<dbReference type="Pfam" id="PF10604">
    <property type="entry name" value="Polyketide_cyc2"/>
    <property type="match status" value="1"/>
</dbReference>
<comment type="caution">
    <text evidence="1">The sequence shown here is derived from an EMBL/GenBank/DDBJ whole genome shotgun (WGS) entry which is preliminary data.</text>
</comment>
<accession>A0A7W8EI08</accession>
<proteinExistence type="predicted"/>
<evidence type="ECO:0000313" key="1">
    <source>
        <dbReference type="EMBL" id="MBB5079167.1"/>
    </source>
</evidence>
<dbReference type="SUPFAM" id="SSF55961">
    <property type="entry name" value="Bet v1-like"/>
    <property type="match status" value="1"/>
</dbReference>
<name>A0A7W8EI08_9ACTN</name>
<evidence type="ECO:0000313" key="2">
    <source>
        <dbReference type="Proteomes" id="UP000568380"/>
    </source>
</evidence>
<dbReference type="Gene3D" id="3.30.530.20">
    <property type="match status" value="1"/>
</dbReference>
<dbReference type="Proteomes" id="UP000568380">
    <property type="component" value="Unassembled WGS sequence"/>
</dbReference>
<dbReference type="EMBL" id="JACHIN010000006">
    <property type="protein sequence ID" value="MBB5079167.1"/>
    <property type="molecule type" value="Genomic_DNA"/>
</dbReference>
<gene>
    <name evidence="1" type="ORF">HNR40_004653</name>
</gene>
<dbReference type="RefSeq" id="WP_184964593.1">
    <property type="nucleotide sequence ID" value="NZ_JACHIN010000006.1"/>
</dbReference>
<protein>
    <submittedName>
        <fullName evidence="1">Uncharacterized protein YndB with AHSA1/START domain</fullName>
    </submittedName>
</protein>
<reference evidence="1 2" key="1">
    <citation type="submission" date="2020-08" db="EMBL/GenBank/DDBJ databases">
        <title>Genomic Encyclopedia of Type Strains, Phase IV (KMG-IV): sequencing the most valuable type-strain genomes for metagenomic binning, comparative biology and taxonomic classification.</title>
        <authorList>
            <person name="Goeker M."/>
        </authorList>
    </citation>
    <scope>NUCLEOTIDE SEQUENCE [LARGE SCALE GENOMIC DNA]</scope>
    <source>
        <strain evidence="1 2">DSM 45385</strain>
    </source>
</reference>
<keyword evidence="2" id="KW-1185">Reference proteome</keyword>
<dbReference type="AlphaFoldDB" id="A0A7W8EI08"/>